<name>D7NFL3_9BACT</name>
<evidence type="ECO:0000313" key="2">
    <source>
        <dbReference type="Proteomes" id="UP000003805"/>
    </source>
</evidence>
<proteinExistence type="predicted"/>
<dbReference type="HOGENOM" id="CLU_116609_1_0_10"/>
<dbReference type="eggNOG" id="ENOG5032Z7U">
    <property type="taxonomic scope" value="Bacteria"/>
</dbReference>
<gene>
    <name evidence="1" type="ORF">HMPREF0665_02354</name>
</gene>
<dbReference type="EMBL" id="GL349573">
    <property type="protein sequence ID" value="EFI47658.1"/>
    <property type="molecule type" value="Genomic_DNA"/>
</dbReference>
<accession>D7NFL3</accession>
<reference evidence="1 2" key="1">
    <citation type="submission" date="2010-02" db="EMBL/GenBank/DDBJ databases">
        <title>The Genome Sequence of Prevotella oris strain C735.</title>
        <authorList>
            <consortium name="The Broad Institute Genome Sequencing Platform"/>
            <person name="Ward D."/>
            <person name="Feldgarden M."/>
            <person name="Earl A."/>
            <person name="Young S.K."/>
            <person name="Zeng Q."/>
            <person name="Koehrsen M."/>
            <person name="Alvarado L."/>
            <person name="Berlin A."/>
            <person name="Bochicchio J."/>
            <person name="Borenstein D."/>
            <person name="Chapman S.B."/>
            <person name="Chen Z."/>
            <person name="Engels R."/>
            <person name="Freedman E."/>
            <person name="Gellesch M."/>
            <person name="Goldberg J."/>
            <person name="Griggs A."/>
            <person name="Gujja S."/>
            <person name="Heilman E."/>
            <person name="Heiman D."/>
            <person name="Hepburn T."/>
            <person name="Howarth C."/>
            <person name="Jen D."/>
            <person name="Larson L."/>
            <person name="Mehta T."/>
            <person name="Park D."/>
            <person name="Pearson M."/>
            <person name="Roberts A."/>
            <person name="Saif S."/>
            <person name="Shea T."/>
            <person name="Shenoy N."/>
            <person name="Sisk P."/>
            <person name="Stolte C."/>
            <person name="Sykes S."/>
            <person name="Thomson T."/>
            <person name="Walk T."/>
            <person name="White J."/>
            <person name="Yandava C."/>
            <person name="Sibley C.D."/>
            <person name="Field T.R."/>
            <person name="Grinwis M."/>
            <person name="Eshaghurshan C.S."/>
            <person name="Surette M.G."/>
            <person name="Haas B."/>
            <person name="Nusbaum C."/>
            <person name="Birren B."/>
        </authorList>
    </citation>
    <scope>NUCLEOTIDE SEQUENCE [LARGE SCALE GENOMIC DNA]</scope>
    <source>
        <strain evidence="1 2">C735</strain>
    </source>
</reference>
<keyword evidence="2" id="KW-1185">Reference proteome</keyword>
<evidence type="ECO:0000313" key="1">
    <source>
        <dbReference type="EMBL" id="EFI47658.1"/>
    </source>
</evidence>
<dbReference type="AlphaFoldDB" id="D7NFL3"/>
<sequence length="177" mass="21119">MSMERKKWVQKRVVSIRIEQYLAEYISAKYGKDATTGGIKIPCSTDLYFCVWEHMTKQRTNQPNVVDGNLRIHLPLRKAGSVCSPWKDPAYYNYLSVAATKEIETQIRRMFNFELHRVLLENEEFGRQRRNLDVIYDFIHTYQLKSISSDALLKNYYRFRNRLRPKKVRKYQKVASN</sequence>
<organism evidence="1 2">
    <name type="scientific">Segatella oris C735</name>
    <dbReference type="NCBI Taxonomy" id="563008"/>
    <lineage>
        <taxon>Bacteria</taxon>
        <taxon>Pseudomonadati</taxon>
        <taxon>Bacteroidota</taxon>
        <taxon>Bacteroidia</taxon>
        <taxon>Bacteroidales</taxon>
        <taxon>Prevotellaceae</taxon>
        <taxon>Segatella</taxon>
    </lineage>
</organism>
<protein>
    <submittedName>
        <fullName evidence="1">Uncharacterized protein</fullName>
    </submittedName>
</protein>
<dbReference type="Proteomes" id="UP000003805">
    <property type="component" value="Unassembled WGS sequence"/>
</dbReference>